<dbReference type="AlphaFoldDB" id="A0A4R5YF85"/>
<dbReference type="GO" id="GO:0003700">
    <property type="term" value="F:DNA-binding transcription factor activity"/>
    <property type="evidence" value="ECO:0007669"/>
    <property type="project" value="TreeGrafter"/>
</dbReference>
<evidence type="ECO:0000256" key="3">
    <source>
        <dbReference type="ARBA" id="ARBA00023163"/>
    </source>
</evidence>
<dbReference type="Pfam" id="PF00440">
    <property type="entry name" value="TetR_N"/>
    <property type="match status" value="1"/>
</dbReference>
<dbReference type="GO" id="GO:0000976">
    <property type="term" value="F:transcription cis-regulatory region binding"/>
    <property type="evidence" value="ECO:0007669"/>
    <property type="project" value="TreeGrafter"/>
</dbReference>
<evidence type="ECO:0000259" key="5">
    <source>
        <dbReference type="PROSITE" id="PS50977"/>
    </source>
</evidence>
<evidence type="ECO:0000256" key="1">
    <source>
        <dbReference type="ARBA" id="ARBA00023015"/>
    </source>
</evidence>
<dbReference type="Proteomes" id="UP000295633">
    <property type="component" value="Unassembled WGS sequence"/>
</dbReference>
<sequence>MTTGRPRASSREVLSEAACELFLERGFDATSITDISARAGVSRSSFFNYFESKEAILWSSLDGRIETLRAGAPVEDPAAALMSMCRDLQPDSLALALVNAHAMGLTDELERGAAVRSARIATVVSASLVAHGAEQVAAAVCGAAHAGAVMIAIERWAHAGAGRASLSDELEGALGVAATTLPARGAGRALPLD</sequence>
<gene>
    <name evidence="6" type="ORF">E2R54_10445</name>
</gene>
<protein>
    <submittedName>
        <fullName evidence="6">TetR/AcrR family transcriptional regulator</fullName>
    </submittedName>
</protein>
<dbReference type="InterPro" id="IPR001647">
    <property type="entry name" value="HTH_TetR"/>
</dbReference>
<evidence type="ECO:0000256" key="4">
    <source>
        <dbReference type="PROSITE-ProRule" id="PRU00335"/>
    </source>
</evidence>
<evidence type="ECO:0000313" key="6">
    <source>
        <dbReference type="EMBL" id="TDL43623.1"/>
    </source>
</evidence>
<comment type="caution">
    <text evidence="6">The sequence shown here is derived from an EMBL/GenBank/DDBJ whole genome shotgun (WGS) entry which is preliminary data.</text>
</comment>
<evidence type="ECO:0000256" key="2">
    <source>
        <dbReference type="ARBA" id="ARBA00023125"/>
    </source>
</evidence>
<proteinExistence type="predicted"/>
<dbReference type="Gene3D" id="1.10.357.10">
    <property type="entry name" value="Tetracycline Repressor, domain 2"/>
    <property type="match status" value="1"/>
</dbReference>
<evidence type="ECO:0000313" key="7">
    <source>
        <dbReference type="Proteomes" id="UP000295633"/>
    </source>
</evidence>
<dbReference type="PANTHER" id="PTHR30055">
    <property type="entry name" value="HTH-TYPE TRANSCRIPTIONAL REGULATOR RUTR"/>
    <property type="match status" value="1"/>
</dbReference>
<dbReference type="PROSITE" id="PS50977">
    <property type="entry name" value="HTH_TETR_2"/>
    <property type="match status" value="1"/>
</dbReference>
<dbReference type="InterPro" id="IPR009057">
    <property type="entry name" value="Homeodomain-like_sf"/>
</dbReference>
<accession>A0A4R5YF85</accession>
<dbReference type="PANTHER" id="PTHR30055:SF238">
    <property type="entry name" value="MYCOFACTOCIN BIOSYNTHESIS TRANSCRIPTIONAL REGULATOR MFTR-RELATED"/>
    <property type="match status" value="1"/>
</dbReference>
<keyword evidence="2 4" id="KW-0238">DNA-binding</keyword>
<dbReference type="InterPro" id="IPR050109">
    <property type="entry name" value="HTH-type_TetR-like_transc_reg"/>
</dbReference>
<reference evidence="6 7" key="1">
    <citation type="submission" date="2019-03" db="EMBL/GenBank/DDBJ databases">
        <title>Genome Sequencing and Assembly of Various Microbes Isolated from Partially Reclaimed Soil and Acid Mine Drainage (AMD) Site.</title>
        <authorList>
            <person name="Steinbock B."/>
            <person name="Bechtold R."/>
            <person name="Sevigny J.L."/>
            <person name="Thomas D."/>
            <person name="Cuthill L.R."/>
            <person name="Aveiro Johannsen E.J."/>
            <person name="Thomas K."/>
            <person name="Ghosh A."/>
        </authorList>
    </citation>
    <scope>NUCLEOTIDE SEQUENCE [LARGE SCALE GENOMIC DNA]</scope>
    <source>
        <strain evidence="6 7">F-B2</strain>
    </source>
</reference>
<organism evidence="6 7">
    <name type="scientific">Microbacterium oleivorans</name>
    <dbReference type="NCBI Taxonomy" id="273677"/>
    <lineage>
        <taxon>Bacteria</taxon>
        <taxon>Bacillati</taxon>
        <taxon>Actinomycetota</taxon>
        <taxon>Actinomycetes</taxon>
        <taxon>Micrococcales</taxon>
        <taxon>Microbacteriaceae</taxon>
        <taxon>Microbacterium</taxon>
    </lineage>
</organism>
<dbReference type="PRINTS" id="PR00455">
    <property type="entry name" value="HTHTETR"/>
</dbReference>
<feature type="domain" description="HTH tetR-type" evidence="5">
    <location>
        <begin position="8"/>
        <end position="68"/>
    </location>
</feature>
<name>A0A4R5YF85_9MICO</name>
<dbReference type="EMBL" id="SMZX01000002">
    <property type="protein sequence ID" value="TDL43623.1"/>
    <property type="molecule type" value="Genomic_DNA"/>
</dbReference>
<keyword evidence="3" id="KW-0804">Transcription</keyword>
<keyword evidence="1" id="KW-0805">Transcription regulation</keyword>
<feature type="DNA-binding region" description="H-T-H motif" evidence="4">
    <location>
        <begin position="31"/>
        <end position="50"/>
    </location>
</feature>
<dbReference type="SUPFAM" id="SSF46689">
    <property type="entry name" value="Homeodomain-like"/>
    <property type="match status" value="1"/>
</dbReference>
<dbReference type="RefSeq" id="WP_133399689.1">
    <property type="nucleotide sequence ID" value="NZ_SMZX01000002.1"/>
</dbReference>